<dbReference type="Gene3D" id="1.10.3090.10">
    <property type="entry name" value="cca-adding enzyme, domain 2"/>
    <property type="match status" value="1"/>
</dbReference>
<evidence type="ECO:0000259" key="11">
    <source>
        <dbReference type="Pfam" id="PF12627"/>
    </source>
</evidence>
<evidence type="ECO:0000256" key="1">
    <source>
        <dbReference type="ARBA" id="ARBA00001946"/>
    </source>
</evidence>
<evidence type="ECO:0000256" key="4">
    <source>
        <dbReference type="ARBA" id="ARBA00022695"/>
    </source>
</evidence>
<dbReference type="AlphaFoldDB" id="A0A1W2CPJ1"/>
<dbReference type="Gene3D" id="3.30.460.10">
    <property type="entry name" value="Beta Polymerase, domain 2"/>
    <property type="match status" value="1"/>
</dbReference>
<dbReference type="GO" id="GO:0008033">
    <property type="term" value="P:tRNA processing"/>
    <property type="evidence" value="ECO:0007669"/>
    <property type="project" value="UniProtKB-KW"/>
</dbReference>
<dbReference type="EMBL" id="FWXI01000011">
    <property type="protein sequence ID" value="SMC86906.1"/>
    <property type="molecule type" value="Genomic_DNA"/>
</dbReference>
<protein>
    <submittedName>
        <fullName evidence="12">tRNA nucleotidyltransferase/poly(A) polymerase</fullName>
    </submittedName>
</protein>
<evidence type="ECO:0000256" key="6">
    <source>
        <dbReference type="ARBA" id="ARBA00022741"/>
    </source>
</evidence>
<dbReference type="SUPFAM" id="SSF81891">
    <property type="entry name" value="Poly A polymerase C-terminal region-like"/>
    <property type="match status" value="1"/>
</dbReference>
<reference evidence="12 13" key="1">
    <citation type="submission" date="2017-04" db="EMBL/GenBank/DDBJ databases">
        <authorList>
            <person name="Afonso C.L."/>
            <person name="Miller P.J."/>
            <person name="Scott M.A."/>
            <person name="Spackman E."/>
            <person name="Goraichik I."/>
            <person name="Dimitrov K.M."/>
            <person name="Suarez D.L."/>
            <person name="Swayne D.E."/>
        </authorList>
    </citation>
    <scope>NUCLEOTIDE SEQUENCE [LARGE SCALE GENOMIC DNA]</scope>
    <source>
        <strain evidence="12 13">DSM 5090</strain>
    </source>
</reference>
<dbReference type="GO" id="GO:0046872">
    <property type="term" value="F:metal ion binding"/>
    <property type="evidence" value="ECO:0007669"/>
    <property type="project" value="UniProtKB-KW"/>
</dbReference>
<dbReference type="GO" id="GO:0000049">
    <property type="term" value="F:tRNA binding"/>
    <property type="evidence" value="ECO:0007669"/>
    <property type="project" value="TreeGrafter"/>
</dbReference>
<comment type="similarity">
    <text evidence="8">Belongs to the tRNA nucleotidyltransferase/poly(A) polymerase family.</text>
</comment>
<keyword evidence="8" id="KW-0694">RNA-binding</keyword>
<dbReference type="SUPFAM" id="SSF81301">
    <property type="entry name" value="Nucleotidyltransferase"/>
    <property type="match status" value="1"/>
</dbReference>
<dbReference type="InterPro" id="IPR050264">
    <property type="entry name" value="Bact_CCA-adding_enz_type3_sf"/>
</dbReference>
<dbReference type="InterPro" id="IPR032828">
    <property type="entry name" value="PolyA_RNA-bd"/>
</dbReference>
<evidence type="ECO:0000256" key="2">
    <source>
        <dbReference type="ARBA" id="ARBA00022679"/>
    </source>
</evidence>
<feature type="domain" description="HD" evidence="10">
    <location>
        <begin position="274"/>
        <end position="345"/>
    </location>
</feature>
<accession>A0A1W2CPJ1</accession>
<dbReference type="InterPro" id="IPR002646">
    <property type="entry name" value="PolA_pol_head_dom"/>
</dbReference>
<dbReference type="Pfam" id="PF12627">
    <property type="entry name" value="PolyA_pol_RNAbd"/>
    <property type="match status" value="1"/>
</dbReference>
<evidence type="ECO:0000313" key="13">
    <source>
        <dbReference type="Proteomes" id="UP000192738"/>
    </source>
</evidence>
<dbReference type="RefSeq" id="WP_084576391.1">
    <property type="nucleotide sequence ID" value="NZ_CP155572.1"/>
</dbReference>
<sequence length="473" mass="51015">MESAGQIMAALAAAGHEAYIVGGAVRDIMRGAQPVDIDIATSAIPDEIVMIASRRGWKAITIGAAFGVVAVVADGRNYEIATFRSERYGADSHRPEAVRLGVSLREDLARRDFTINAMAMDADGRVIDLFGGQQDLAARLIRAVGNPHERFAEDGLRMFRAARFAARFGFTLENGTLDAISANLGRINGLSVERVQAEIGKTLMADFASQGLAILLQAGLLGATCQAKEQGQAHAVPILPELAHLNGLSQNPKYHLHDAWQHTLAAVDLTPPTAVLRWAALLHDVAKGWPGVRTINREGQPSDPGHDKAGAEAAAAILGRLRVERQVLEQVVWLIRHHLVFPPAECKTVLKWLKRLAGGFKSSSQFGAALEQLFALHQADRLAGHTQPDIDGLEAVQSIASSILMEIPFFPAQLKLRGQEISSKIGGGLEVGRFQQNLLARIQAGQLSNTHAALVAALDARARRMLLKQQDCF</sequence>
<evidence type="ECO:0000259" key="9">
    <source>
        <dbReference type="Pfam" id="PF01743"/>
    </source>
</evidence>
<keyword evidence="2 8" id="KW-0808">Transferase</keyword>
<keyword evidence="7" id="KW-0460">Magnesium</keyword>
<proteinExistence type="inferred from homology"/>
<gene>
    <name evidence="12" type="ORF">SAMN04488500_11179</name>
</gene>
<keyword evidence="6" id="KW-0547">Nucleotide-binding</keyword>
<name>A0A1W2CPJ1_9FIRM</name>
<keyword evidence="13" id="KW-1185">Reference proteome</keyword>
<keyword evidence="4" id="KW-0548">Nucleotidyltransferase</keyword>
<dbReference type="PANTHER" id="PTHR46173">
    <property type="entry name" value="CCA TRNA NUCLEOTIDYLTRANSFERASE 1, MITOCHONDRIAL"/>
    <property type="match status" value="1"/>
</dbReference>
<feature type="domain" description="Poly A polymerase head" evidence="9">
    <location>
        <begin position="18"/>
        <end position="142"/>
    </location>
</feature>
<comment type="cofactor">
    <cofactor evidence="1">
        <name>Mg(2+)</name>
        <dbReference type="ChEBI" id="CHEBI:18420"/>
    </cofactor>
</comment>
<keyword evidence="5" id="KW-0479">Metal-binding</keyword>
<dbReference type="OrthoDB" id="9805698at2"/>
<dbReference type="InterPro" id="IPR043519">
    <property type="entry name" value="NT_sf"/>
</dbReference>
<dbReference type="Proteomes" id="UP000192738">
    <property type="component" value="Unassembled WGS sequence"/>
</dbReference>
<dbReference type="Pfam" id="PF01966">
    <property type="entry name" value="HD"/>
    <property type="match status" value="1"/>
</dbReference>
<evidence type="ECO:0000256" key="3">
    <source>
        <dbReference type="ARBA" id="ARBA00022694"/>
    </source>
</evidence>
<dbReference type="Pfam" id="PF01743">
    <property type="entry name" value="PolyA_pol"/>
    <property type="match status" value="1"/>
</dbReference>
<evidence type="ECO:0000256" key="8">
    <source>
        <dbReference type="RuleBase" id="RU003953"/>
    </source>
</evidence>
<keyword evidence="3" id="KW-0819">tRNA processing</keyword>
<organism evidence="12 13">
    <name type="scientific">Sporomusa malonica</name>
    <dbReference type="NCBI Taxonomy" id="112901"/>
    <lineage>
        <taxon>Bacteria</taxon>
        <taxon>Bacillati</taxon>
        <taxon>Bacillota</taxon>
        <taxon>Negativicutes</taxon>
        <taxon>Selenomonadales</taxon>
        <taxon>Sporomusaceae</taxon>
        <taxon>Sporomusa</taxon>
    </lineage>
</organism>
<dbReference type="GO" id="GO:0000166">
    <property type="term" value="F:nucleotide binding"/>
    <property type="evidence" value="ECO:0007669"/>
    <property type="project" value="UniProtKB-KW"/>
</dbReference>
<feature type="domain" description="tRNA nucleotidyltransferase/poly(A) polymerase RNA and SrmB- binding" evidence="11">
    <location>
        <begin position="169"/>
        <end position="221"/>
    </location>
</feature>
<evidence type="ECO:0000313" key="12">
    <source>
        <dbReference type="EMBL" id="SMC86906.1"/>
    </source>
</evidence>
<dbReference type="STRING" id="112901.SAMN04488500_11179"/>
<dbReference type="InterPro" id="IPR006674">
    <property type="entry name" value="HD_domain"/>
</dbReference>
<dbReference type="GO" id="GO:0016779">
    <property type="term" value="F:nucleotidyltransferase activity"/>
    <property type="evidence" value="ECO:0007669"/>
    <property type="project" value="UniProtKB-KW"/>
</dbReference>
<dbReference type="CDD" id="cd05398">
    <property type="entry name" value="NT_ClassII-CCAase"/>
    <property type="match status" value="1"/>
</dbReference>
<evidence type="ECO:0000256" key="5">
    <source>
        <dbReference type="ARBA" id="ARBA00022723"/>
    </source>
</evidence>
<evidence type="ECO:0000256" key="7">
    <source>
        <dbReference type="ARBA" id="ARBA00022842"/>
    </source>
</evidence>
<dbReference type="PANTHER" id="PTHR46173:SF1">
    <property type="entry name" value="CCA TRNA NUCLEOTIDYLTRANSFERASE 1, MITOCHONDRIAL"/>
    <property type="match status" value="1"/>
</dbReference>
<evidence type="ECO:0000259" key="10">
    <source>
        <dbReference type="Pfam" id="PF01966"/>
    </source>
</evidence>